<accession>A0AAP5QHT9</accession>
<dbReference type="NCBIfam" id="TIGR03741">
    <property type="entry name" value="PRTRC_E"/>
    <property type="match status" value="1"/>
</dbReference>
<evidence type="ECO:0000313" key="3">
    <source>
        <dbReference type="Proteomes" id="UP001246473"/>
    </source>
</evidence>
<dbReference type="InterPro" id="IPR022273">
    <property type="entry name" value="PRTRC_protein-E"/>
</dbReference>
<feature type="region of interest" description="Disordered" evidence="1">
    <location>
        <begin position="90"/>
        <end position="154"/>
    </location>
</feature>
<evidence type="ECO:0000313" key="2">
    <source>
        <dbReference type="EMBL" id="MDT8843741.1"/>
    </source>
</evidence>
<comment type="caution">
    <text evidence="2">The sequence shown here is derived from an EMBL/GenBank/DDBJ whole genome shotgun (WGS) entry which is preliminary data.</text>
</comment>
<name>A0AAP5QHT9_9BURK</name>
<sequence length="154" mass="15647">MFQQLEALVRSSGKVVMTLQAAGDQLAVFVVPHGATDPALRQPLVLTATAAELDEGFANALLTYAGSHKSLEEQVAVTAAILDEAKKSQVGKAQKALQGGSKKALPAPASNSAADEDESEDEDEAPAPDSTPAPASAAPAPSESKGTDLLSLLG</sequence>
<dbReference type="EMBL" id="JANSLM010000029">
    <property type="protein sequence ID" value="MDT8843741.1"/>
    <property type="molecule type" value="Genomic_DNA"/>
</dbReference>
<organism evidence="2 3">
    <name type="scientific">Paraburkholderia fungorum</name>
    <dbReference type="NCBI Taxonomy" id="134537"/>
    <lineage>
        <taxon>Bacteria</taxon>
        <taxon>Pseudomonadati</taxon>
        <taxon>Pseudomonadota</taxon>
        <taxon>Betaproteobacteria</taxon>
        <taxon>Burkholderiales</taxon>
        <taxon>Burkholderiaceae</taxon>
        <taxon>Paraburkholderia</taxon>
    </lineage>
</organism>
<dbReference type="Proteomes" id="UP001246473">
    <property type="component" value="Unassembled WGS sequence"/>
</dbReference>
<evidence type="ECO:0000256" key="1">
    <source>
        <dbReference type="SAM" id="MobiDB-lite"/>
    </source>
</evidence>
<gene>
    <name evidence="2" type="ORF">ParKJ_40805</name>
</gene>
<reference evidence="2" key="1">
    <citation type="submission" date="2022-08" db="EMBL/GenBank/DDBJ databases">
        <authorList>
            <person name="Kim S.-J."/>
        </authorList>
    </citation>
    <scope>NUCLEOTIDE SEQUENCE</scope>
    <source>
        <strain evidence="2">KJ</strain>
    </source>
</reference>
<feature type="compositionally biased region" description="Low complexity" evidence="1">
    <location>
        <begin position="127"/>
        <end position="144"/>
    </location>
</feature>
<proteinExistence type="predicted"/>
<dbReference type="RefSeq" id="WP_315697708.1">
    <property type="nucleotide sequence ID" value="NZ_JANSLM010000029.1"/>
</dbReference>
<dbReference type="AlphaFoldDB" id="A0AAP5QHT9"/>
<feature type="compositionally biased region" description="Acidic residues" evidence="1">
    <location>
        <begin position="114"/>
        <end position="126"/>
    </location>
</feature>
<protein>
    <submittedName>
        <fullName evidence="2">PRTRC system protein E</fullName>
    </submittedName>
</protein>